<evidence type="ECO:0000256" key="2">
    <source>
        <dbReference type="ARBA" id="ARBA00022490"/>
    </source>
</evidence>
<dbReference type="Gene3D" id="1.10.10.10">
    <property type="entry name" value="Winged helix-like DNA-binding domain superfamily/Winged helix DNA-binding domain"/>
    <property type="match status" value="1"/>
</dbReference>
<dbReference type="GO" id="GO:0006950">
    <property type="term" value="P:response to stress"/>
    <property type="evidence" value="ECO:0007669"/>
    <property type="project" value="TreeGrafter"/>
</dbReference>
<dbReference type="InterPro" id="IPR036388">
    <property type="entry name" value="WH-like_DNA-bd_sf"/>
</dbReference>
<reference evidence="7 8" key="1">
    <citation type="submission" date="2006-06" db="EMBL/GenBank/DDBJ databases">
        <authorList>
            <person name="Moran M.A."/>
            <person name="Ferriera S."/>
            <person name="Johnson J."/>
            <person name="Kravitz S."/>
            <person name="Beeson K."/>
            <person name="Sutton G."/>
            <person name="Rogers Y.-H."/>
            <person name="Friedman R."/>
            <person name="Frazier M."/>
            <person name="Venter J.C."/>
        </authorList>
    </citation>
    <scope>NUCLEOTIDE SEQUENCE [LARGE SCALE GENOMIC DNA]</scope>
    <source>
        <strain evidence="7 8">E-37</strain>
    </source>
</reference>
<dbReference type="InterPro" id="IPR000835">
    <property type="entry name" value="HTH_MarR-typ"/>
</dbReference>
<dbReference type="SMART" id="SM00347">
    <property type="entry name" value="HTH_MARR"/>
    <property type="match status" value="1"/>
</dbReference>
<feature type="domain" description="HTH marR-type" evidence="6">
    <location>
        <begin position="1"/>
        <end position="127"/>
    </location>
</feature>
<evidence type="ECO:0000313" key="7">
    <source>
        <dbReference type="EMBL" id="EBA05652.1"/>
    </source>
</evidence>
<dbReference type="FunFam" id="1.10.10.10:FF:000163">
    <property type="entry name" value="MarR family transcriptional regulator"/>
    <property type="match status" value="1"/>
</dbReference>
<name>A3KAY3_SAGS3</name>
<proteinExistence type="predicted"/>
<keyword evidence="8" id="KW-1185">Reference proteome</keyword>
<evidence type="ECO:0000313" key="8">
    <source>
        <dbReference type="Proteomes" id="UP000005713"/>
    </source>
</evidence>
<keyword evidence="3" id="KW-0805">Transcription regulation</keyword>
<dbReference type="Proteomes" id="UP000005713">
    <property type="component" value="Unassembled WGS sequence"/>
</dbReference>
<sequence>MFCFALYSATHAMQQAYRPLLEEIGLTYPQYLVMSALWTADKPLSVSGIGRQVQLESSTLTPLLKRLETAGHIVRRRNPEDERQLQVDLTDEGRALQARAAHIPACILEKTGLDIETLRRLQGEIRDLTHHLRTGTEDA</sequence>
<dbReference type="SUPFAM" id="SSF46785">
    <property type="entry name" value="Winged helix' DNA-binding domain"/>
    <property type="match status" value="1"/>
</dbReference>
<comment type="caution">
    <text evidence="7">The sequence shown here is derived from an EMBL/GenBank/DDBJ whole genome shotgun (WGS) entry which is preliminary data.</text>
</comment>
<keyword evidence="2" id="KW-0963">Cytoplasm</keyword>
<dbReference type="eggNOG" id="COG1846">
    <property type="taxonomic scope" value="Bacteria"/>
</dbReference>
<dbReference type="PANTHER" id="PTHR33164:SF5">
    <property type="entry name" value="ORGANIC HYDROPEROXIDE RESISTANCE TRANSCRIPTIONAL REGULATOR"/>
    <property type="match status" value="1"/>
</dbReference>
<keyword evidence="4" id="KW-0238">DNA-binding</keyword>
<evidence type="ECO:0000256" key="3">
    <source>
        <dbReference type="ARBA" id="ARBA00023015"/>
    </source>
</evidence>
<dbReference type="PANTHER" id="PTHR33164">
    <property type="entry name" value="TRANSCRIPTIONAL REGULATOR, MARR FAMILY"/>
    <property type="match status" value="1"/>
</dbReference>
<dbReference type="EMBL" id="AAYA01000027">
    <property type="protein sequence ID" value="EBA05652.1"/>
    <property type="molecule type" value="Genomic_DNA"/>
</dbReference>
<dbReference type="PROSITE" id="PS50995">
    <property type="entry name" value="HTH_MARR_2"/>
    <property type="match status" value="1"/>
</dbReference>
<gene>
    <name evidence="7" type="ORF">SSE37_17710</name>
</gene>
<comment type="subcellular location">
    <subcellularLocation>
        <location evidence="1">Cytoplasm</location>
    </subcellularLocation>
</comment>
<organism evidence="7 8">
    <name type="scientific">Sagittula stellata (strain ATCC 700073 / DSM 11524 / E-37)</name>
    <dbReference type="NCBI Taxonomy" id="388399"/>
    <lineage>
        <taxon>Bacteria</taxon>
        <taxon>Pseudomonadati</taxon>
        <taxon>Pseudomonadota</taxon>
        <taxon>Alphaproteobacteria</taxon>
        <taxon>Rhodobacterales</taxon>
        <taxon>Roseobacteraceae</taxon>
        <taxon>Sagittula</taxon>
    </lineage>
</organism>
<evidence type="ECO:0000256" key="5">
    <source>
        <dbReference type="ARBA" id="ARBA00023163"/>
    </source>
</evidence>
<dbReference type="Pfam" id="PF22381">
    <property type="entry name" value="Staph_reg_Sar_Rot"/>
    <property type="match status" value="1"/>
</dbReference>
<evidence type="ECO:0000256" key="4">
    <source>
        <dbReference type="ARBA" id="ARBA00023125"/>
    </source>
</evidence>
<accession>A3KAY3</accession>
<evidence type="ECO:0000256" key="1">
    <source>
        <dbReference type="ARBA" id="ARBA00004496"/>
    </source>
</evidence>
<dbReference type="AlphaFoldDB" id="A3KAY3"/>
<dbReference type="PRINTS" id="PR00598">
    <property type="entry name" value="HTHMARR"/>
</dbReference>
<dbReference type="InterPro" id="IPR039422">
    <property type="entry name" value="MarR/SlyA-like"/>
</dbReference>
<dbReference type="GO" id="GO:0003677">
    <property type="term" value="F:DNA binding"/>
    <property type="evidence" value="ECO:0007669"/>
    <property type="project" value="UniProtKB-KW"/>
</dbReference>
<dbReference type="GO" id="GO:0003700">
    <property type="term" value="F:DNA-binding transcription factor activity"/>
    <property type="evidence" value="ECO:0007669"/>
    <property type="project" value="InterPro"/>
</dbReference>
<keyword evidence="5" id="KW-0804">Transcription</keyword>
<protein>
    <submittedName>
        <fullName evidence="7">Transcriptional regulator, MarR family protein</fullName>
    </submittedName>
</protein>
<dbReference type="GO" id="GO:0005737">
    <property type="term" value="C:cytoplasm"/>
    <property type="evidence" value="ECO:0007669"/>
    <property type="project" value="UniProtKB-SubCell"/>
</dbReference>
<dbReference type="InterPro" id="IPR036390">
    <property type="entry name" value="WH_DNA-bd_sf"/>
</dbReference>
<dbReference type="InterPro" id="IPR055166">
    <property type="entry name" value="Transc_reg_Sar_Rot_HTH"/>
</dbReference>
<evidence type="ECO:0000259" key="6">
    <source>
        <dbReference type="PROSITE" id="PS50995"/>
    </source>
</evidence>